<protein>
    <submittedName>
        <fullName evidence="1">Unnamed protein product</fullName>
    </submittedName>
</protein>
<dbReference type="Proteomes" id="UP001165064">
    <property type="component" value="Unassembled WGS sequence"/>
</dbReference>
<name>A0ACB5TUL5_AMBMO</name>
<proteinExistence type="predicted"/>
<accession>A0ACB5TUL5</accession>
<evidence type="ECO:0000313" key="2">
    <source>
        <dbReference type="Proteomes" id="UP001165064"/>
    </source>
</evidence>
<sequence>MFKLPWLSSIASNCRFRLSTSPNQFLVTIPRQIPQHFTFYSFSTNSNLRSMSSSSSISEIPKTHKVIQFHENSQSLDVLKYEDVAVPEIGDDDVLVKNKYAGVNFIEAYFRNGVYPSEKPYILGREASGVIAKVGKNVTNLKTPMSQTKN</sequence>
<organism evidence="1 2">
    <name type="scientific">Ambrosiozyma monospora</name>
    <name type="common">Yeast</name>
    <name type="synonym">Endomycopsis monosporus</name>
    <dbReference type="NCBI Taxonomy" id="43982"/>
    <lineage>
        <taxon>Eukaryota</taxon>
        <taxon>Fungi</taxon>
        <taxon>Dikarya</taxon>
        <taxon>Ascomycota</taxon>
        <taxon>Saccharomycotina</taxon>
        <taxon>Pichiomycetes</taxon>
        <taxon>Pichiales</taxon>
        <taxon>Pichiaceae</taxon>
        <taxon>Ambrosiozyma</taxon>
    </lineage>
</organism>
<keyword evidence="2" id="KW-1185">Reference proteome</keyword>
<dbReference type="EMBL" id="BSXS01009279">
    <property type="protein sequence ID" value="GME95114.1"/>
    <property type="molecule type" value="Genomic_DNA"/>
</dbReference>
<gene>
    <name evidence="1" type="ORF">Amon02_000972000</name>
</gene>
<evidence type="ECO:0000313" key="1">
    <source>
        <dbReference type="EMBL" id="GME95114.1"/>
    </source>
</evidence>
<reference evidence="1" key="1">
    <citation type="submission" date="2023-04" db="EMBL/GenBank/DDBJ databases">
        <title>Ambrosiozyma monospora NBRC 10751.</title>
        <authorList>
            <person name="Ichikawa N."/>
            <person name="Sato H."/>
            <person name="Tonouchi N."/>
        </authorList>
    </citation>
    <scope>NUCLEOTIDE SEQUENCE</scope>
    <source>
        <strain evidence="1">NBRC 10751</strain>
    </source>
</reference>
<comment type="caution">
    <text evidence="1">The sequence shown here is derived from an EMBL/GenBank/DDBJ whole genome shotgun (WGS) entry which is preliminary data.</text>
</comment>